<proteinExistence type="predicted"/>
<feature type="compositionally biased region" description="Basic and acidic residues" evidence="1">
    <location>
        <begin position="200"/>
        <end position="213"/>
    </location>
</feature>
<sequence length="618" mass="66871">MSAGKSGSESATSPAAVSDSPQAASGGSGDLGKEADAALQALSFKIDEHAQPEYETSFTAGRGIFGGAFPAKAQRTYFAAAIAGLLVLVLAWSLRTKGNIEPNENHLPVGGNTAVPSLQGQGGATGPPVQPPVPQQPQVQPQPVTISQPPPVFQILQPEEPPQVASPPPHPQEQPQVMAAEPSKPEEPKVEETPVTAKGIHKETNLVSEKKPSQTELPPAAGGGEPGNYEPTAPAAYDPGVAVHETTREEEAKAAAQTEAVKQKTTEASIALRAALEEFLKHAGTVGADVQHDFARRYISTYRQDAGELSVTSYVENLVLSAFQLQPEDSASLREKTLHLVRVAFTASLVEAMSVRIQELKASKQRFMGSADATAHSRRASTGSTDLRDAVEQPPVDFTPVKFSYFLKKFNKYLGGISDAVKRADKREKEAGMTTIQGDVTKYQAECLMEFLAGSIIQILGDKKVPDKMAQRFSRIVGDLGDFVDQVKGMPHQQTWINYLYRFECPAVVIEKAEQRFSNLGIFGALTDFLSHISQVLVKRRTADHHDPKYLEHLEKHWNSGQLEKLAEEIIDADRQGKEKAFHHKLATLEAAGDLLEFETAPASEVDVQLFRAGIALL</sequence>
<evidence type="ECO:0000313" key="2">
    <source>
        <dbReference type="EMBL" id="CDJ43182.1"/>
    </source>
</evidence>
<dbReference type="Proteomes" id="UP000030747">
    <property type="component" value="Unassembled WGS sequence"/>
</dbReference>
<reference evidence="2" key="2">
    <citation type="submission" date="2013-10" db="EMBL/GenBank/DDBJ databases">
        <authorList>
            <person name="Aslett M."/>
        </authorList>
    </citation>
    <scope>NUCLEOTIDE SEQUENCE [LARGE SCALE GENOMIC DNA]</scope>
    <source>
        <strain evidence="2">Houghton</strain>
    </source>
</reference>
<dbReference type="GeneID" id="25255683"/>
<dbReference type="VEuPathDB" id="ToxoDB:ETH2_1212500"/>
<evidence type="ECO:0000256" key="1">
    <source>
        <dbReference type="SAM" id="MobiDB-lite"/>
    </source>
</evidence>
<dbReference type="OrthoDB" id="350621at2759"/>
<dbReference type="AlphaFoldDB" id="U6KYC2"/>
<protein>
    <submittedName>
        <fullName evidence="2">Uncharacterized protein</fullName>
    </submittedName>
</protein>
<feature type="compositionally biased region" description="Pro residues" evidence="1">
    <location>
        <begin position="159"/>
        <end position="172"/>
    </location>
</feature>
<feature type="region of interest" description="Disordered" evidence="1">
    <location>
        <begin position="101"/>
        <end position="235"/>
    </location>
</feature>
<dbReference type="RefSeq" id="XP_013233932.1">
    <property type="nucleotide sequence ID" value="XM_013378478.1"/>
</dbReference>
<feature type="compositionally biased region" description="Polar residues" evidence="1">
    <location>
        <begin position="1"/>
        <end position="25"/>
    </location>
</feature>
<dbReference type="EMBL" id="HG675757">
    <property type="protein sequence ID" value="CDJ43182.1"/>
    <property type="molecule type" value="Genomic_DNA"/>
</dbReference>
<feature type="compositionally biased region" description="Basic and acidic residues" evidence="1">
    <location>
        <begin position="183"/>
        <end position="192"/>
    </location>
</feature>
<keyword evidence="3" id="KW-1185">Reference proteome</keyword>
<dbReference type="OMA" id="THFASEY"/>
<organism evidence="2 3">
    <name type="scientific">Eimeria tenella</name>
    <name type="common">Coccidian parasite</name>
    <dbReference type="NCBI Taxonomy" id="5802"/>
    <lineage>
        <taxon>Eukaryota</taxon>
        <taxon>Sar</taxon>
        <taxon>Alveolata</taxon>
        <taxon>Apicomplexa</taxon>
        <taxon>Conoidasida</taxon>
        <taxon>Coccidia</taxon>
        <taxon>Eucoccidiorida</taxon>
        <taxon>Eimeriorina</taxon>
        <taxon>Eimeriidae</taxon>
        <taxon>Eimeria</taxon>
    </lineage>
</organism>
<dbReference type="VEuPathDB" id="ToxoDB:ETH_00033085"/>
<gene>
    <name evidence="2" type="ORF">ETH_00033085</name>
</gene>
<reference evidence="2" key="1">
    <citation type="submission" date="2013-10" db="EMBL/GenBank/DDBJ databases">
        <title>Genomic analysis of the causative agents of coccidiosis in chickens.</title>
        <authorList>
            <person name="Reid A.J."/>
            <person name="Blake D."/>
            <person name="Billington K."/>
            <person name="Browne H."/>
            <person name="Dunn M."/>
            <person name="Hung S."/>
            <person name="Kawahara F."/>
            <person name="Miranda-Saavedra D."/>
            <person name="Mourier T."/>
            <person name="Nagra H."/>
            <person name="Otto T.D."/>
            <person name="Rawlings N."/>
            <person name="Sanchez A."/>
            <person name="Sanders M."/>
            <person name="Subramaniam C."/>
            <person name="Tay Y."/>
            <person name="Dear P."/>
            <person name="Doerig C."/>
            <person name="Gruber A."/>
            <person name="Parkinson J."/>
            <person name="Shirley M."/>
            <person name="Wan K.L."/>
            <person name="Berriman M."/>
            <person name="Tomley F."/>
            <person name="Pain A."/>
        </authorList>
    </citation>
    <scope>NUCLEOTIDE SEQUENCE [LARGE SCALE GENOMIC DNA]</scope>
    <source>
        <strain evidence="2">Houghton</strain>
    </source>
</reference>
<evidence type="ECO:0000313" key="3">
    <source>
        <dbReference type="Proteomes" id="UP000030747"/>
    </source>
</evidence>
<feature type="compositionally biased region" description="Low complexity" evidence="1">
    <location>
        <begin position="136"/>
        <end position="147"/>
    </location>
</feature>
<name>U6KYC2_EIMTE</name>
<feature type="region of interest" description="Disordered" evidence="1">
    <location>
        <begin position="1"/>
        <end position="32"/>
    </location>
</feature>
<accession>U6KYC2</accession>